<evidence type="ECO:0000313" key="2">
    <source>
        <dbReference type="EMBL" id="KAH9369545.1"/>
    </source>
</evidence>
<dbReference type="InterPro" id="IPR002156">
    <property type="entry name" value="RNaseH_domain"/>
</dbReference>
<comment type="caution">
    <text evidence="2">The sequence shown here is derived from an EMBL/GenBank/DDBJ whole genome shotgun (WGS) entry which is preliminary data.</text>
</comment>
<feature type="domain" description="RNase H type-1" evidence="1">
    <location>
        <begin position="28"/>
        <end position="109"/>
    </location>
</feature>
<name>A0A9J6G4A7_HAELO</name>
<dbReference type="Pfam" id="PF00075">
    <property type="entry name" value="RNase_H"/>
    <property type="match status" value="1"/>
</dbReference>
<dbReference type="InterPro" id="IPR036397">
    <property type="entry name" value="RNaseH_sf"/>
</dbReference>
<protein>
    <recommendedName>
        <fullName evidence="1">RNase H type-1 domain-containing protein</fullName>
    </recommendedName>
</protein>
<dbReference type="AlphaFoldDB" id="A0A9J6G4A7"/>
<evidence type="ECO:0000313" key="3">
    <source>
        <dbReference type="Proteomes" id="UP000821853"/>
    </source>
</evidence>
<organism evidence="2 3">
    <name type="scientific">Haemaphysalis longicornis</name>
    <name type="common">Bush tick</name>
    <dbReference type="NCBI Taxonomy" id="44386"/>
    <lineage>
        <taxon>Eukaryota</taxon>
        <taxon>Metazoa</taxon>
        <taxon>Ecdysozoa</taxon>
        <taxon>Arthropoda</taxon>
        <taxon>Chelicerata</taxon>
        <taxon>Arachnida</taxon>
        <taxon>Acari</taxon>
        <taxon>Parasitiformes</taxon>
        <taxon>Ixodida</taxon>
        <taxon>Ixodoidea</taxon>
        <taxon>Ixodidae</taxon>
        <taxon>Haemaphysalinae</taxon>
        <taxon>Haemaphysalis</taxon>
    </lineage>
</organism>
<sequence>MKKYDLWTDHTANKSGIIITPTEDIVDYRIYTDGSKTEKEVGAAFVIFNDNNQIVRTEKFKLPEYSSNNEAELIAIKKVIEFIIRNKANNNHQLFTDSWSVLQALKNPLNTYPIIHEFKTMSLERMQQ</sequence>
<dbReference type="GO" id="GO:0004523">
    <property type="term" value="F:RNA-DNA hybrid ribonuclease activity"/>
    <property type="evidence" value="ECO:0007669"/>
    <property type="project" value="InterPro"/>
</dbReference>
<dbReference type="Proteomes" id="UP000821853">
    <property type="component" value="Chromosome 3"/>
</dbReference>
<dbReference type="Gene3D" id="3.30.420.10">
    <property type="entry name" value="Ribonuclease H-like superfamily/Ribonuclease H"/>
    <property type="match status" value="1"/>
</dbReference>
<evidence type="ECO:0000259" key="1">
    <source>
        <dbReference type="Pfam" id="PF00075"/>
    </source>
</evidence>
<proteinExistence type="predicted"/>
<dbReference type="VEuPathDB" id="VectorBase:HLOH_058575"/>
<dbReference type="OrthoDB" id="6515318at2759"/>
<accession>A0A9J6G4A7</accession>
<dbReference type="SUPFAM" id="SSF53098">
    <property type="entry name" value="Ribonuclease H-like"/>
    <property type="match status" value="1"/>
</dbReference>
<dbReference type="InterPro" id="IPR012337">
    <property type="entry name" value="RNaseH-like_sf"/>
</dbReference>
<reference evidence="2 3" key="1">
    <citation type="journal article" date="2020" name="Cell">
        <title>Large-Scale Comparative Analyses of Tick Genomes Elucidate Their Genetic Diversity and Vector Capacities.</title>
        <authorList>
            <consortium name="Tick Genome and Microbiome Consortium (TIGMIC)"/>
            <person name="Jia N."/>
            <person name="Wang J."/>
            <person name="Shi W."/>
            <person name="Du L."/>
            <person name="Sun Y."/>
            <person name="Zhan W."/>
            <person name="Jiang J.F."/>
            <person name="Wang Q."/>
            <person name="Zhang B."/>
            <person name="Ji P."/>
            <person name="Bell-Sakyi L."/>
            <person name="Cui X.M."/>
            <person name="Yuan T.T."/>
            <person name="Jiang B.G."/>
            <person name="Yang W.F."/>
            <person name="Lam T.T."/>
            <person name="Chang Q.C."/>
            <person name="Ding S.J."/>
            <person name="Wang X.J."/>
            <person name="Zhu J.G."/>
            <person name="Ruan X.D."/>
            <person name="Zhao L."/>
            <person name="Wei J.T."/>
            <person name="Ye R.Z."/>
            <person name="Que T.C."/>
            <person name="Du C.H."/>
            <person name="Zhou Y.H."/>
            <person name="Cheng J.X."/>
            <person name="Dai P.F."/>
            <person name="Guo W.B."/>
            <person name="Han X.H."/>
            <person name="Huang E.J."/>
            <person name="Li L.F."/>
            <person name="Wei W."/>
            <person name="Gao Y.C."/>
            <person name="Liu J.Z."/>
            <person name="Shao H.Z."/>
            <person name="Wang X."/>
            <person name="Wang C.C."/>
            <person name="Yang T.C."/>
            <person name="Huo Q.B."/>
            <person name="Li W."/>
            <person name="Chen H.Y."/>
            <person name="Chen S.E."/>
            <person name="Zhou L.G."/>
            <person name="Ni X.B."/>
            <person name="Tian J.H."/>
            <person name="Sheng Y."/>
            <person name="Liu T."/>
            <person name="Pan Y.S."/>
            <person name="Xia L.Y."/>
            <person name="Li J."/>
            <person name="Zhao F."/>
            <person name="Cao W.C."/>
        </authorList>
    </citation>
    <scope>NUCLEOTIDE SEQUENCE [LARGE SCALE GENOMIC DNA]</scope>
    <source>
        <strain evidence="2">HaeL-2018</strain>
    </source>
</reference>
<keyword evidence="3" id="KW-1185">Reference proteome</keyword>
<dbReference type="CDD" id="cd09276">
    <property type="entry name" value="Rnase_HI_RT_non_LTR"/>
    <property type="match status" value="1"/>
</dbReference>
<dbReference type="EMBL" id="JABSTR010000005">
    <property type="protein sequence ID" value="KAH9369545.1"/>
    <property type="molecule type" value="Genomic_DNA"/>
</dbReference>
<gene>
    <name evidence="2" type="ORF">HPB48_021009</name>
</gene>
<dbReference type="GO" id="GO:0003676">
    <property type="term" value="F:nucleic acid binding"/>
    <property type="evidence" value="ECO:0007669"/>
    <property type="project" value="InterPro"/>
</dbReference>